<organism evidence="2 3">
    <name type="scientific">Rhodovulum marinum</name>
    <dbReference type="NCBI Taxonomy" id="320662"/>
    <lineage>
        <taxon>Bacteria</taxon>
        <taxon>Pseudomonadati</taxon>
        <taxon>Pseudomonadota</taxon>
        <taxon>Alphaproteobacteria</taxon>
        <taxon>Rhodobacterales</taxon>
        <taxon>Paracoccaceae</taxon>
        <taxon>Rhodovulum</taxon>
    </lineage>
</organism>
<name>A0A4R2PXW3_9RHOB</name>
<feature type="signal peptide" evidence="1">
    <location>
        <begin position="1"/>
        <end position="17"/>
    </location>
</feature>
<dbReference type="OrthoDB" id="7869112at2"/>
<proteinExistence type="predicted"/>
<dbReference type="RefSeq" id="WP_132462235.1">
    <property type="nucleotide sequence ID" value="NZ_SLXP01000006.1"/>
</dbReference>
<keyword evidence="3" id="KW-1185">Reference proteome</keyword>
<gene>
    <name evidence="2" type="ORF">EV662_106187</name>
</gene>
<feature type="chain" id="PRO_5020563520" evidence="1">
    <location>
        <begin position="18"/>
        <end position="135"/>
    </location>
</feature>
<protein>
    <submittedName>
        <fullName evidence="2">Uncharacterized protein</fullName>
    </submittedName>
</protein>
<dbReference type="Proteomes" id="UP000294835">
    <property type="component" value="Unassembled WGS sequence"/>
</dbReference>
<evidence type="ECO:0000256" key="1">
    <source>
        <dbReference type="SAM" id="SignalP"/>
    </source>
</evidence>
<sequence>MRIWSALFLAWPALAGAAPLDCTAERVCLAGFEATCEAIEVVYSLDPGKEVGDKLVMTTEEGERSYEFRRLPKAEGVRVQGAGGALEAGQGAGAMTVFDDLSFLLTRHALLPGAADPDERMPVSISIHGRCEEAE</sequence>
<dbReference type="AlphaFoldDB" id="A0A4R2PXW3"/>
<keyword evidence="1" id="KW-0732">Signal</keyword>
<evidence type="ECO:0000313" key="3">
    <source>
        <dbReference type="Proteomes" id="UP000294835"/>
    </source>
</evidence>
<reference evidence="2 3" key="1">
    <citation type="submission" date="2019-03" db="EMBL/GenBank/DDBJ databases">
        <title>Genomic Encyclopedia of Type Strains, Phase IV (KMG-IV): sequencing the most valuable type-strain genomes for metagenomic binning, comparative biology and taxonomic classification.</title>
        <authorList>
            <person name="Goeker M."/>
        </authorList>
    </citation>
    <scope>NUCLEOTIDE SEQUENCE [LARGE SCALE GENOMIC DNA]</scope>
    <source>
        <strain evidence="2 3">DSM 18063</strain>
    </source>
</reference>
<comment type="caution">
    <text evidence="2">The sequence shown here is derived from an EMBL/GenBank/DDBJ whole genome shotgun (WGS) entry which is preliminary data.</text>
</comment>
<dbReference type="EMBL" id="SLXP01000006">
    <property type="protein sequence ID" value="TCP40970.1"/>
    <property type="molecule type" value="Genomic_DNA"/>
</dbReference>
<accession>A0A4R2PXW3</accession>
<evidence type="ECO:0000313" key="2">
    <source>
        <dbReference type="EMBL" id="TCP40970.1"/>
    </source>
</evidence>